<name>S7TEF3_9BACT</name>
<evidence type="ECO:0000313" key="2">
    <source>
        <dbReference type="Proteomes" id="UP000014975"/>
    </source>
</evidence>
<proteinExistence type="predicted"/>
<gene>
    <name evidence="1" type="ORF">dsat_1923</name>
</gene>
<dbReference type="EMBL" id="ATHI01000003">
    <property type="protein sequence ID" value="EPR35582.1"/>
    <property type="molecule type" value="Genomic_DNA"/>
</dbReference>
<sequence>MGKVVDFNDYKKGVATPYTVKPRNRRCDHPRLLVNDQAHTVKCEKCGEEIDPFWVLLQYADRQRRTELQAKRYEAALSEFQKIKSEWSLTQRERRRIEKVMSETTL</sequence>
<comment type="caution">
    <text evidence="1">The sequence shown here is derived from an EMBL/GenBank/DDBJ whole genome shotgun (WGS) entry which is preliminary data.</text>
</comment>
<dbReference type="OrthoDB" id="6594792at2"/>
<organism evidence="1 2">
    <name type="scientific">Alkalidesulfovibrio alkalitolerans DSM 16529</name>
    <dbReference type="NCBI Taxonomy" id="1121439"/>
    <lineage>
        <taxon>Bacteria</taxon>
        <taxon>Pseudomonadati</taxon>
        <taxon>Thermodesulfobacteriota</taxon>
        <taxon>Desulfovibrionia</taxon>
        <taxon>Desulfovibrionales</taxon>
        <taxon>Desulfovibrionaceae</taxon>
        <taxon>Alkalidesulfovibrio</taxon>
    </lineage>
</organism>
<dbReference type="STRING" id="1121439.dsat_1923"/>
<dbReference type="AlphaFoldDB" id="S7TEF3"/>
<reference evidence="1 2" key="1">
    <citation type="journal article" date="2013" name="Genome Announc.">
        <title>Draft genome sequences for three mercury-methylating, sulfate-reducing bacteria.</title>
        <authorList>
            <person name="Brown S.D."/>
            <person name="Hurt R.A.Jr."/>
            <person name="Gilmour C.C."/>
            <person name="Elias D.A."/>
        </authorList>
    </citation>
    <scope>NUCLEOTIDE SEQUENCE [LARGE SCALE GENOMIC DNA]</scope>
    <source>
        <strain evidence="1 2">DSM 16529</strain>
    </source>
</reference>
<dbReference type="RefSeq" id="WP_020885809.1">
    <property type="nucleotide sequence ID" value="NZ_ATHI01000003.1"/>
</dbReference>
<dbReference type="PATRIC" id="fig|1121439.3.peg.311"/>
<keyword evidence="2" id="KW-1185">Reference proteome</keyword>
<dbReference type="Proteomes" id="UP000014975">
    <property type="component" value="Unassembled WGS sequence"/>
</dbReference>
<protein>
    <submittedName>
        <fullName evidence="1">Uncharacterized protein</fullName>
    </submittedName>
</protein>
<accession>S7TEF3</accession>
<evidence type="ECO:0000313" key="1">
    <source>
        <dbReference type="EMBL" id="EPR35582.1"/>
    </source>
</evidence>